<keyword evidence="6 9" id="KW-0521">NADP</keyword>
<comment type="catalytic activity">
    <reaction evidence="9">
        <text>5,6-dihydrouridine(20a) in tRNA + NADP(+) = uridine(20a) in tRNA + NADPH + H(+)</text>
        <dbReference type="Rhea" id="RHEA:53344"/>
        <dbReference type="Rhea" id="RHEA-COMP:13535"/>
        <dbReference type="Rhea" id="RHEA-COMP:13536"/>
        <dbReference type="ChEBI" id="CHEBI:15378"/>
        <dbReference type="ChEBI" id="CHEBI:57783"/>
        <dbReference type="ChEBI" id="CHEBI:58349"/>
        <dbReference type="ChEBI" id="CHEBI:65315"/>
        <dbReference type="ChEBI" id="CHEBI:74443"/>
    </reaction>
</comment>
<dbReference type="Gene3D" id="3.20.20.70">
    <property type="entry name" value="Aldolase class I"/>
    <property type="match status" value="1"/>
</dbReference>
<feature type="active site" description="Proton donor" evidence="9 11">
    <location>
        <position position="96"/>
    </location>
</feature>
<organism evidence="15 16">
    <name type="scientific">Futiania mangrovi</name>
    <dbReference type="NCBI Taxonomy" id="2959716"/>
    <lineage>
        <taxon>Bacteria</taxon>
        <taxon>Pseudomonadati</taxon>
        <taxon>Pseudomonadota</taxon>
        <taxon>Alphaproteobacteria</taxon>
        <taxon>Futianiales</taxon>
        <taxon>Futianiaceae</taxon>
        <taxon>Futiania</taxon>
    </lineage>
</organism>
<dbReference type="Proteomes" id="UP001055804">
    <property type="component" value="Unassembled WGS sequence"/>
</dbReference>
<dbReference type="Pfam" id="PF01207">
    <property type="entry name" value="Dus"/>
    <property type="match status" value="1"/>
</dbReference>
<evidence type="ECO:0000256" key="9">
    <source>
        <dbReference type="HAMAP-Rule" id="MF_02041"/>
    </source>
</evidence>
<comment type="catalytic activity">
    <reaction evidence="9">
        <text>5,6-dihydrouridine(20) in tRNA + NADP(+) = uridine(20) in tRNA + NADPH + H(+)</text>
        <dbReference type="Rhea" id="RHEA:53336"/>
        <dbReference type="Rhea" id="RHEA-COMP:13533"/>
        <dbReference type="Rhea" id="RHEA-COMP:13534"/>
        <dbReference type="ChEBI" id="CHEBI:15378"/>
        <dbReference type="ChEBI" id="CHEBI:57783"/>
        <dbReference type="ChEBI" id="CHEBI:58349"/>
        <dbReference type="ChEBI" id="CHEBI:65315"/>
        <dbReference type="ChEBI" id="CHEBI:74443"/>
        <dbReference type="EC" id="1.3.1.91"/>
    </reaction>
</comment>
<comment type="catalytic activity">
    <reaction evidence="9">
        <text>5,6-dihydrouridine(20) in tRNA + NAD(+) = uridine(20) in tRNA + NADH + H(+)</text>
        <dbReference type="Rhea" id="RHEA:53340"/>
        <dbReference type="Rhea" id="RHEA-COMP:13533"/>
        <dbReference type="Rhea" id="RHEA-COMP:13534"/>
        <dbReference type="ChEBI" id="CHEBI:15378"/>
        <dbReference type="ChEBI" id="CHEBI:57540"/>
        <dbReference type="ChEBI" id="CHEBI:57945"/>
        <dbReference type="ChEBI" id="CHEBI:65315"/>
        <dbReference type="ChEBI" id="CHEBI:74443"/>
        <dbReference type="EC" id="1.3.1.91"/>
    </reaction>
</comment>
<evidence type="ECO:0000313" key="16">
    <source>
        <dbReference type="Proteomes" id="UP001055804"/>
    </source>
</evidence>
<evidence type="ECO:0000259" key="14">
    <source>
        <dbReference type="Pfam" id="PF01207"/>
    </source>
</evidence>
<dbReference type="PIRSF" id="PIRSF006621">
    <property type="entry name" value="Dus"/>
    <property type="match status" value="1"/>
</dbReference>
<comment type="function">
    <text evidence="9">Catalyzes the synthesis of 5,6-dihydrouridine (D), a modified base found in the D-loop of most tRNAs, via the reduction of the C5-C6 double bond in target uridines. Specifically modifies U20 and U20a in tRNAs.</text>
</comment>
<feature type="binding site" evidence="9 12">
    <location>
        <position position="167"/>
    </location>
    <ligand>
        <name>FMN</name>
        <dbReference type="ChEBI" id="CHEBI:58210"/>
    </ligand>
</feature>
<feature type="region of interest" description="Disordered" evidence="13">
    <location>
        <begin position="322"/>
        <end position="342"/>
    </location>
</feature>
<feature type="site" description="Interacts with tRNA; defines subfamily-specific binding signature" evidence="9">
    <location>
        <position position="179"/>
    </location>
</feature>
<dbReference type="InterPro" id="IPR004653">
    <property type="entry name" value="DusA"/>
</dbReference>
<evidence type="ECO:0000256" key="2">
    <source>
        <dbReference type="ARBA" id="ARBA00022555"/>
    </source>
</evidence>
<sequence>MSAPLSRRLSVAPMMEWTDRHYRRMARMISRRTLLYTEMVVADAAIRGDRARLLGFDPVEQPVALQLGGSEPEKLAEAARIGADWGYAEINLNVGCPSDRVQSGRFGACLMAEPELVARCVAAMQAAVDIPVTVKTRIGVDDADPSVMLRTFVAAMRGAGVRSLTIHARKAWLKGLSPKENRTIPPLDYPLVHAIKAENPDLEIVINGGIRTLDEAEEHLARVDGAMIGRAAYEDPFMLAGADARIFADPAPVPTRHEVVRAMAEYAEARMGDGVPLNAIGRHMLGLFSGLPGARAYRRHLSEHMHGCDAGPQTLLDAAAHVPEDTPAQARPRNARDEADAA</sequence>
<feature type="site" description="Interacts with tRNA" evidence="9">
    <location>
        <position position="182"/>
    </location>
</feature>
<name>A0A9J6P8B4_9PROT</name>
<dbReference type="GO" id="GO:0000049">
    <property type="term" value="F:tRNA binding"/>
    <property type="evidence" value="ECO:0007669"/>
    <property type="project" value="UniProtKB-UniRule"/>
</dbReference>
<feature type="binding site" evidence="9 12">
    <location>
        <position position="135"/>
    </location>
    <ligand>
        <name>FMN</name>
        <dbReference type="ChEBI" id="CHEBI:58210"/>
    </ligand>
</feature>
<proteinExistence type="inferred from homology"/>
<feature type="site" description="Interacts with tRNA; defines subfamily-specific binding signature" evidence="9">
    <location>
        <position position="298"/>
    </location>
</feature>
<dbReference type="EC" id="1.3.1.91" evidence="9"/>
<dbReference type="RefSeq" id="WP_269331789.1">
    <property type="nucleotide sequence ID" value="NZ_JAMZFT010000001.1"/>
</dbReference>
<feature type="binding site" evidence="9 12">
    <location>
        <begin position="13"/>
        <end position="15"/>
    </location>
    <ligand>
        <name>FMN</name>
        <dbReference type="ChEBI" id="CHEBI:58210"/>
    </ligand>
</feature>
<dbReference type="GO" id="GO:0010181">
    <property type="term" value="F:FMN binding"/>
    <property type="evidence" value="ECO:0007669"/>
    <property type="project" value="UniProtKB-UniRule"/>
</dbReference>
<comment type="cofactor">
    <cofactor evidence="1 9 10 12">
        <name>FMN</name>
        <dbReference type="ChEBI" id="CHEBI:58210"/>
    </cofactor>
</comment>
<evidence type="ECO:0000313" key="15">
    <source>
        <dbReference type="EMBL" id="MCP1335860.1"/>
    </source>
</evidence>
<evidence type="ECO:0000256" key="11">
    <source>
        <dbReference type="PIRSR" id="PIRSR006621-1"/>
    </source>
</evidence>
<dbReference type="GO" id="GO:0102264">
    <property type="term" value="F:tRNA-dihydrouridine20 synthase activity"/>
    <property type="evidence" value="ECO:0007669"/>
    <property type="project" value="UniProtKB-EC"/>
</dbReference>
<dbReference type="CDD" id="cd02801">
    <property type="entry name" value="DUS_like_FMN"/>
    <property type="match status" value="1"/>
</dbReference>
<feature type="binding site" evidence="9 12">
    <location>
        <position position="66"/>
    </location>
    <ligand>
        <name>FMN</name>
        <dbReference type="ChEBI" id="CHEBI:58210"/>
    </ligand>
</feature>
<comment type="catalytic activity">
    <reaction evidence="9">
        <text>5,6-dihydrouridine(20a) in tRNA + NAD(+) = uridine(20a) in tRNA + NADH + H(+)</text>
        <dbReference type="Rhea" id="RHEA:53348"/>
        <dbReference type="Rhea" id="RHEA-COMP:13535"/>
        <dbReference type="Rhea" id="RHEA-COMP:13536"/>
        <dbReference type="ChEBI" id="CHEBI:15378"/>
        <dbReference type="ChEBI" id="CHEBI:57540"/>
        <dbReference type="ChEBI" id="CHEBI:57945"/>
        <dbReference type="ChEBI" id="CHEBI:65315"/>
        <dbReference type="ChEBI" id="CHEBI:74443"/>
    </reaction>
</comment>
<comment type="caution">
    <text evidence="15">The sequence shown here is derived from an EMBL/GenBank/DDBJ whole genome shotgun (WGS) entry which is preliminary data.</text>
</comment>
<dbReference type="NCBIfam" id="NF008774">
    <property type="entry name" value="PRK11815.1"/>
    <property type="match status" value="1"/>
</dbReference>
<dbReference type="AlphaFoldDB" id="A0A9J6P8B4"/>
<evidence type="ECO:0000256" key="7">
    <source>
        <dbReference type="ARBA" id="ARBA00022884"/>
    </source>
</evidence>
<dbReference type="InterPro" id="IPR013785">
    <property type="entry name" value="Aldolase_TIM"/>
</dbReference>
<gene>
    <name evidence="9 15" type="primary">dusA</name>
    <name evidence="15" type="ORF">NJQ99_05515</name>
</gene>
<feature type="site" description="Interacts with tRNA" evidence="9">
    <location>
        <position position="93"/>
    </location>
</feature>
<evidence type="ECO:0000256" key="6">
    <source>
        <dbReference type="ARBA" id="ARBA00022857"/>
    </source>
</evidence>
<keyword evidence="3 9" id="KW-0285">Flavoprotein</keyword>
<evidence type="ECO:0000256" key="1">
    <source>
        <dbReference type="ARBA" id="ARBA00001917"/>
    </source>
</evidence>
<dbReference type="HAMAP" id="MF_02041">
    <property type="entry name" value="DusA_subfam"/>
    <property type="match status" value="1"/>
</dbReference>
<dbReference type="InterPro" id="IPR018517">
    <property type="entry name" value="tRNA_hU_synthase_CS"/>
</dbReference>
<dbReference type="EMBL" id="JAMZFT010000001">
    <property type="protein sequence ID" value="MCP1335860.1"/>
    <property type="molecule type" value="Genomic_DNA"/>
</dbReference>
<evidence type="ECO:0000256" key="5">
    <source>
        <dbReference type="ARBA" id="ARBA00022694"/>
    </source>
</evidence>
<dbReference type="PANTHER" id="PTHR42907">
    <property type="entry name" value="FMN-LINKED OXIDOREDUCTASES SUPERFAMILY PROTEIN"/>
    <property type="match status" value="1"/>
</dbReference>
<evidence type="ECO:0000256" key="10">
    <source>
        <dbReference type="PIRNR" id="PIRNR006621"/>
    </source>
</evidence>
<keyword evidence="5 9" id="KW-0819">tRNA processing</keyword>
<keyword evidence="2 9" id="KW-0820">tRNA-binding</keyword>
<dbReference type="InterPro" id="IPR035587">
    <property type="entry name" value="DUS-like_FMN-bd"/>
</dbReference>
<dbReference type="NCBIfam" id="TIGR00742">
    <property type="entry name" value="yjbN"/>
    <property type="match status" value="1"/>
</dbReference>
<protein>
    <recommendedName>
        <fullName evidence="9">tRNA-dihydrouridine(20/20a) synthase</fullName>
        <ecNumber evidence="9">1.3.1.91</ecNumber>
    </recommendedName>
    <alternativeName>
        <fullName evidence="9">U20-specific dihydrouridine synthase</fullName>
        <shortName evidence="9">U20-specific Dus</shortName>
    </alternativeName>
    <alternativeName>
        <fullName evidence="9">tRNA-dihydrouridine synthase A</fullName>
    </alternativeName>
</protein>
<feature type="binding site" evidence="9 12">
    <location>
        <begin position="207"/>
        <end position="209"/>
    </location>
    <ligand>
        <name>FMN</name>
        <dbReference type="ChEBI" id="CHEBI:58210"/>
    </ligand>
</feature>
<dbReference type="SUPFAM" id="SSF51395">
    <property type="entry name" value="FMN-linked oxidoreductases"/>
    <property type="match status" value="1"/>
</dbReference>
<comment type="similarity">
    <text evidence="10">Belongs to the dus family.</text>
</comment>
<feature type="binding site" evidence="9 12">
    <location>
        <begin position="229"/>
        <end position="230"/>
    </location>
    <ligand>
        <name>FMN</name>
        <dbReference type="ChEBI" id="CHEBI:58210"/>
    </ligand>
</feature>
<comment type="similarity">
    <text evidence="9">Belongs to the Dus family. DusA subfamily.</text>
</comment>
<keyword evidence="7 9" id="KW-0694">RNA-binding</keyword>
<evidence type="ECO:0000256" key="13">
    <source>
        <dbReference type="SAM" id="MobiDB-lite"/>
    </source>
</evidence>
<dbReference type="Gene3D" id="1.20.120.1460">
    <property type="match status" value="1"/>
</dbReference>
<feature type="domain" description="DUS-like FMN-binding" evidence="14">
    <location>
        <begin position="11"/>
        <end position="307"/>
    </location>
</feature>
<dbReference type="PANTHER" id="PTHR42907:SF1">
    <property type="entry name" value="FMN-LINKED OXIDOREDUCTASES SUPERFAMILY PROTEIN"/>
    <property type="match status" value="1"/>
</dbReference>
<evidence type="ECO:0000256" key="12">
    <source>
        <dbReference type="PIRSR" id="PIRSR006621-2"/>
    </source>
</evidence>
<evidence type="ECO:0000256" key="8">
    <source>
        <dbReference type="ARBA" id="ARBA00023002"/>
    </source>
</evidence>
<keyword evidence="16" id="KW-1185">Reference proteome</keyword>
<evidence type="ECO:0000256" key="3">
    <source>
        <dbReference type="ARBA" id="ARBA00022630"/>
    </source>
</evidence>
<keyword evidence="8 9" id="KW-0560">Oxidoreductase</keyword>
<keyword evidence="12" id="KW-0547">Nucleotide-binding</keyword>
<feature type="site" description="Interacts with tRNA; defines subfamily-specific binding signature" evidence="9">
    <location>
        <position position="295"/>
    </location>
</feature>
<accession>A0A9J6P8B4</accession>
<keyword evidence="4 9" id="KW-0288">FMN</keyword>
<evidence type="ECO:0000256" key="4">
    <source>
        <dbReference type="ARBA" id="ARBA00022643"/>
    </source>
</evidence>
<reference evidence="15" key="1">
    <citation type="submission" date="2022-06" db="EMBL/GenBank/DDBJ databases">
        <title>Isolation and Genomics of Futiania mangrovii gen. nov., sp. nov., a Rare and Metabolically-versatile member in the Class Alphaproteobacteria.</title>
        <authorList>
            <person name="Liu L."/>
            <person name="Huang W.-C."/>
            <person name="Pan J."/>
            <person name="Li J."/>
            <person name="Huang Y."/>
            <person name="Du H."/>
            <person name="Liu Y."/>
            <person name="Li M."/>
        </authorList>
    </citation>
    <scope>NUCLEOTIDE SEQUENCE</scope>
    <source>
        <strain evidence="15">FT118</strain>
    </source>
</reference>
<dbReference type="PROSITE" id="PS01136">
    <property type="entry name" value="UPF0034"/>
    <property type="match status" value="1"/>
</dbReference>
<dbReference type="GO" id="GO:0050660">
    <property type="term" value="F:flavin adenine dinucleotide binding"/>
    <property type="evidence" value="ECO:0007669"/>
    <property type="project" value="InterPro"/>
</dbReference>
<dbReference type="InterPro" id="IPR001269">
    <property type="entry name" value="DUS_fam"/>
</dbReference>